<sequence length="76" mass="8629">MCSICPPPQGITHCRRVTNPETAECRLSGCIHDSSRRIASFNSYRLDRRDRYTRDFQQSTGVRSENRGGYGTCNVS</sequence>
<evidence type="ECO:0000313" key="1">
    <source>
        <dbReference type="EMBL" id="GFU58110.1"/>
    </source>
</evidence>
<keyword evidence="2" id="KW-1185">Reference proteome</keyword>
<organism evidence="1 2">
    <name type="scientific">Nephila pilipes</name>
    <name type="common">Giant wood spider</name>
    <name type="synonym">Nephila maculata</name>
    <dbReference type="NCBI Taxonomy" id="299642"/>
    <lineage>
        <taxon>Eukaryota</taxon>
        <taxon>Metazoa</taxon>
        <taxon>Ecdysozoa</taxon>
        <taxon>Arthropoda</taxon>
        <taxon>Chelicerata</taxon>
        <taxon>Arachnida</taxon>
        <taxon>Araneae</taxon>
        <taxon>Araneomorphae</taxon>
        <taxon>Entelegynae</taxon>
        <taxon>Araneoidea</taxon>
        <taxon>Nephilidae</taxon>
        <taxon>Nephila</taxon>
    </lineage>
</organism>
<proteinExistence type="predicted"/>
<dbReference type="AlphaFoldDB" id="A0A8X6R8P1"/>
<evidence type="ECO:0000313" key="2">
    <source>
        <dbReference type="Proteomes" id="UP000887013"/>
    </source>
</evidence>
<reference evidence="1" key="1">
    <citation type="submission" date="2020-08" db="EMBL/GenBank/DDBJ databases">
        <title>Multicomponent nature underlies the extraordinary mechanical properties of spider dragline silk.</title>
        <authorList>
            <person name="Kono N."/>
            <person name="Nakamura H."/>
            <person name="Mori M."/>
            <person name="Yoshida Y."/>
            <person name="Ohtoshi R."/>
            <person name="Malay A.D."/>
            <person name="Moran D.A.P."/>
            <person name="Tomita M."/>
            <person name="Numata K."/>
            <person name="Arakawa K."/>
        </authorList>
    </citation>
    <scope>NUCLEOTIDE SEQUENCE</scope>
</reference>
<dbReference type="EMBL" id="BMAW01040021">
    <property type="protein sequence ID" value="GFU58110.1"/>
    <property type="molecule type" value="Genomic_DNA"/>
</dbReference>
<name>A0A8X6R8P1_NEPPI</name>
<comment type="caution">
    <text evidence="1">The sequence shown here is derived from an EMBL/GenBank/DDBJ whole genome shotgun (WGS) entry which is preliminary data.</text>
</comment>
<protein>
    <submittedName>
        <fullName evidence="1">Uncharacterized protein</fullName>
    </submittedName>
</protein>
<dbReference type="Proteomes" id="UP000887013">
    <property type="component" value="Unassembled WGS sequence"/>
</dbReference>
<accession>A0A8X6R8P1</accession>
<gene>
    <name evidence="1" type="ORF">NPIL_295771</name>
</gene>